<dbReference type="AlphaFoldDB" id="A0A7J6XC99"/>
<keyword evidence="2" id="KW-1185">Reference proteome</keyword>
<dbReference type="EMBL" id="JABWDY010001814">
    <property type="protein sequence ID" value="KAF5207123.1"/>
    <property type="molecule type" value="Genomic_DNA"/>
</dbReference>
<dbReference type="OrthoDB" id="3244603at2759"/>
<reference evidence="1 2" key="1">
    <citation type="submission" date="2020-06" db="EMBL/GenBank/DDBJ databases">
        <title>Transcriptomic and genomic resources for Thalictrum thalictroides and T. hernandezii: Facilitating candidate gene discovery in an emerging model plant lineage.</title>
        <authorList>
            <person name="Arias T."/>
            <person name="Riano-Pachon D.M."/>
            <person name="Di Stilio V.S."/>
        </authorList>
    </citation>
    <scope>NUCLEOTIDE SEQUENCE [LARGE SCALE GENOMIC DNA]</scope>
    <source>
        <strain evidence="2">cv. WT478/WT964</strain>
        <tissue evidence="1">Leaves</tissue>
    </source>
</reference>
<comment type="caution">
    <text evidence="1">The sequence shown here is derived from an EMBL/GenBank/DDBJ whole genome shotgun (WGS) entry which is preliminary data.</text>
</comment>
<sequence>MVGNVLIRPFLPKKDQLDRLVYVHIPYGMVVWSTRNGTRPVITKFMKEIGQALTQTYIGVNLCSDTLYFHTEAGLLSVLLIVMLLPYTQEPYAQTT</sequence>
<protein>
    <submittedName>
        <fullName evidence="1">Uncharacterized protein</fullName>
    </submittedName>
</protein>
<dbReference type="Proteomes" id="UP000554482">
    <property type="component" value="Unassembled WGS sequence"/>
</dbReference>
<evidence type="ECO:0000313" key="2">
    <source>
        <dbReference type="Proteomes" id="UP000554482"/>
    </source>
</evidence>
<gene>
    <name evidence="1" type="ORF">FRX31_003291</name>
</gene>
<organism evidence="1 2">
    <name type="scientific">Thalictrum thalictroides</name>
    <name type="common">Rue-anemone</name>
    <name type="synonym">Anemone thalictroides</name>
    <dbReference type="NCBI Taxonomy" id="46969"/>
    <lineage>
        <taxon>Eukaryota</taxon>
        <taxon>Viridiplantae</taxon>
        <taxon>Streptophyta</taxon>
        <taxon>Embryophyta</taxon>
        <taxon>Tracheophyta</taxon>
        <taxon>Spermatophyta</taxon>
        <taxon>Magnoliopsida</taxon>
        <taxon>Ranunculales</taxon>
        <taxon>Ranunculaceae</taxon>
        <taxon>Thalictroideae</taxon>
        <taxon>Thalictrum</taxon>
    </lineage>
</organism>
<accession>A0A7J6XC99</accession>
<evidence type="ECO:0000313" key="1">
    <source>
        <dbReference type="EMBL" id="KAF5207123.1"/>
    </source>
</evidence>
<proteinExistence type="predicted"/>
<name>A0A7J6XC99_THATH</name>